<dbReference type="NCBIfam" id="TIGR01427">
    <property type="entry name" value="PTS_IIC_fructo"/>
    <property type="match status" value="1"/>
</dbReference>
<evidence type="ECO:0000256" key="7">
    <source>
        <dbReference type="ARBA" id="ARBA00022683"/>
    </source>
</evidence>
<evidence type="ECO:0000259" key="15">
    <source>
        <dbReference type="PROSITE" id="PS51104"/>
    </source>
</evidence>
<dbReference type="NCBIfam" id="TIGR00829">
    <property type="entry name" value="FRU"/>
    <property type="match status" value="1"/>
</dbReference>
<dbReference type="PROSITE" id="PS51094">
    <property type="entry name" value="PTS_EIIA_TYPE_2"/>
    <property type="match status" value="1"/>
</dbReference>
<dbReference type="HOGENOM" id="CLU_013155_1_0_14"/>
<evidence type="ECO:0000256" key="3">
    <source>
        <dbReference type="ARBA" id="ARBA00022475"/>
    </source>
</evidence>
<dbReference type="Gene3D" id="3.40.50.2300">
    <property type="match status" value="1"/>
</dbReference>
<feature type="transmembrane region" description="Helical" evidence="12">
    <location>
        <begin position="459"/>
        <end position="479"/>
    </location>
</feature>
<dbReference type="InterPro" id="IPR003501">
    <property type="entry name" value="PTS_EIIB_2/3"/>
</dbReference>
<keyword evidence="6" id="KW-0808">Transferase</keyword>
<feature type="transmembrane region" description="Helical" evidence="12">
    <location>
        <begin position="500"/>
        <end position="525"/>
    </location>
</feature>
<evidence type="ECO:0000313" key="16">
    <source>
        <dbReference type="EMBL" id="CAT05232.1"/>
    </source>
</evidence>
<feature type="transmembrane region" description="Helical" evidence="12">
    <location>
        <begin position="414"/>
        <end position="439"/>
    </location>
</feature>
<evidence type="ECO:0000259" key="13">
    <source>
        <dbReference type="PROSITE" id="PS51094"/>
    </source>
</evidence>
<feature type="domain" description="PTS EIIA type-2" evidence="13">
    <location>
        <begin position="2"/>
        <end position="146"/>
    </location>
</feature>
<dbReference type="PROSITE" id="PS51104">
    <property type="entry name" value="PTS_EIIC_TYPE_2"/>
    <property type="match status" value="1"/>
</dbReference>
<keyword evidence="17" id="KW-1185">Reference proteome</keyword>
<dbReference type="InterPro" id="IPR006327">
    <property type="entry name" value="PTS_IIC_fruc"/>
</dbReference>
<feature type="transmembrane region" description="Helical" evidence="12">
    <location>
        <begin position="537"/>
        <end position="557"/>
    </location>
</feature>
<evidence type="ECO:0000256" key="6">
    <source>
        <dbReference type="ARBA" id="ARBA00022679"/>
    </source>
</evidence>
<keyword evidence="4" id="KW-0597">Phosphoprotein</keyword>
<dbReference type="PROSITE" id="PS51099">
    <property type="entry name" value="PTS_EIIB_TYPE_2"/>
    <property type="match status" value="1"/>
</dbReference>
<dbReference type="GO" id="GO:0009401">
    <property type="term" value="P:phosphoenolpyruvate-dependent sugar phosphotransferase system"/>
    <property type="evidence" value="ECO:0007669"/>
    <property type="project" value="UniProtKB-KW"/>
</dbReference>
<dbReference type="InterPro" id="IPR002178">
    <property type="entry name" value="PTS_EIIA_type-2_dom"/>
</dbReference>
<dbReference type="GO" id="GO:0016301">
    <property type="term" value="F:kinase activity"/>
    <property type="evidence" value="ECO:0007669"/>
    <property type="project" value="UniProtKB-KW"/>
</dbReference>
<evidence type="ECO:0000256" key="12">
    <source>
        <dbReference type="SAM" id="Phobius"/>
    </source>
</evidence>
<keyword evidence="7" id="KW-0598">Phosphotransferase system</keyword>
<dbReference type="InterPro" id="IPR016152">
    <property type="entry name" value="PTrfase/Anion_transptr"/>
</dbReference>
<feature type="domain" description="PTS EIIC type-2" evidence="15">
    <location>
        <begin position="277"/>
        <end position="642"/>
    </location>
</feature>
<dbReference type="InterPro" id="IPR013011">
    <property type="entry name" value="PTS_EIIB_2"/>
</dbReference>
<comment type="subcellular location">
    <subcellularLocation>
        <location evidence="1">Cell inner membrane</location>
        <topology evidence="1">Multi-pass membrane protein</topology>
    </subcellularLocation>
</comment>
<feature type="transmembrane region" description="Helical" evidence="12">
    <location>
        <begin position="383"/>
        <end position="402"/>
    </location>
</feature>
<dbReference type="eggNOG" id="COG1445">
    <property type="taxonomic scope" value="Bacteria"/>
</dbReference>
<dbReference type="InterPro" id="IPR003353">
    <property type="entry name" value="PTS_IIB_fruc"/>
</dbReference>
<evidence type="ECO:0000256" key="2">
    <source>
        <dbReference type="ARBA" id="ARBA00022448"/>
    </source>
</evidence>
<dbReference type="InterPro" id="IPR050864">
    <property type="entry name" value="Bacterial_PTS_Sugar_Transport"/>
</dbReference>
<dbReference type="Proteomes" id="UP000001491">
    <property type="component" value="Chromosome"/>
</dbReference>
<dbReference type="SUPFAM" id="SSF55804">
    <property type="entry name" value="Phoshotransferase/anion transport protein"/>
    <property type="match status" value="1"/>
</dbReference>
<feature type="domain" description="PTS EIIB type-2" evidence="14">
    <location>
        <begin position="160"/>
        <end position="257"/>
    </location>
</feature>
<name>C5J6W9_MESCH</name>
<dbReference type="Pfam" id="PF00359">
    <property type="entry name" value="PTS_EIIA_2"/>
    <property type="match status" value="1"/>
</dbReference>
<keyword evidence="5" id="KW-0762">Sugar transport</keyword>
<feature type="transmembrane region" description="Helical" evidence="12">
    <location>
        <begin position="281"/>
        <end position="301"/>
    </location>
</feature>
<organism evidence="16 17">
    <name type="scientific">Mesomycoplasma conjunctivae (strain ATCC 25834 / NCTC 10147 / HRC/581)</name>
    <name type="common">Mycoplasma conjunctivae</name>
    <dbReference type="NCBI Taxonomy" id="572263"/>
    <lineage>
        <taxon>Bacteria</taxon>
        <taxon>Bacillati</taxon>
        <taxon>Mycoplasmatota</taxon>
        <taxon>Mycoplasmoidales</taxon>
        <taxon>Metamycoplasmataceae</taxon>
        <taxon>Mesomycoplasma</taxon>
    </lineage>
</organism>
<evidence type="ECO:0000256" key="9">
    <source>
        <dbReference type="ARBA" id="ARBA00022777"/>
    </source>
</evidence>
<evidence type="ECO:0000256" key="11">
    <source>
        <dbReference type="ARBA" id="ARBA00023136"/>
    </source>
</evidence>
<dbReference type="SUPFAM" id="SSF52794">
    <property type="entry name" value="PTS system IIB component-like"/>
    <property type="match status" value="1"/>
</dbReference>
<keyword evidence="9" id="KW-0418">Kinase</keyword>
<evidence type="ECO:0000259" key="14">
    <source>
        <dbReference type="PROSITE" id="PS51099"/>
    </source>
</evidence>
<dbReference type="InterPro" id="IPR036095">
    <property type="entry name" value="PTS_EIIB-like_sf"/>
</dbReference>
<dbReference type="CDD" id="cd05569">
    <property type="entry name" value="PTS_IIB_fructose"/>
    <property type="match status" value="1"/>
</dbReference>
<sequence>MNIFTRDNIFLNQKLHSKEEVFDFIINVAFDLKITDNKEKLLADLQAREAQISTGLEQEFAIPHAQSEAVKSPTLFYISLESGIAWENQDQSKAKYLFVILLPKKYTDDTQVELLAQIATMILDEKQIVELKSNNLERIYQAISNQSTKQKSIKINEEQPLALAITSCPVGIAHTYLAAEKISEAFSKAGFASQVETRGSVGPKNVITQEQIDKAQFVIIAADVQIETEQFIGKKVLFCSTKDAIHQADKMVEKAQSAPILKGERNISTQKSDKPGLLKHVITGISYMIPYVVFGGIMIALSLGIGKSIYGSGNEAPKGDFLWYMLQIGVVSFNIMIGALGAYIAYSIAGRAALMPAFVTSTVANNAGLFYNIGGINVQTPMGFLGAILFGYLIGYTVKYIANLKIQNSISAVIPIFVIPIGVTLFYSLIVVFVIGAPIGYVMDKFIKTLESVFSNKDGLNLGIVILLGFLLGGMIGFDMGGPINKVAFLTSATLVASKIFEPMGMVAAAIPVAPIGMGLTTLVFGKKFDRQEKSLGISAIIMGFIGISEGAIPFAVSDPKRVVFANVIGSAVAGAIAAALSVTNAAAHGGPIVGVLGAISSNNYGVGGGIAFFFVAILIGSVVTMLIYGLTRNRDFKFFSSNKINFLSAKKAPRKDKNA</sequence>
<dbReference type="PANTHER" id="PTHR30505:SF0">
    <property type="entry name" value="FRUCTOSE-LIKE PTS SYSTEM EIIBC COMPONENT-RELATED"/>
    <property type="match status" value="1"/>
</dbReference>
<accession>C5J6W9</accession>
<protein>
    <submittedName>
        <fullName evidence="16">PTS system, fructose-specific IIABC component</fullName>
    </submittedName>
</protein>
<dbReference type="GO" id="GO:0022877">
    <property type="term" value="F:protein-N(PI)-phosphohistidine-fructose phosphotransferase system transporter activity"/>
    <property type="evidence" value="ECO:0007669"/>
    <property type="project" value="InterPro"/>
</dbReference>
<keyword evidence="10 12" id="KW-1133">Transmembrane helix</keyword>
<dbReference type="EMBL" id="FM864216">
    <property type="protein sequence ID" value="CAT05232.1"/>
    <property type="molecule type" value="Genomic_DNA"/>
</dbReference>
<dbReference type="AlphaFoldDB" id="C5J6W9"/>
<dbReference type="NCBIfam" id="TIGR00848">
    <property type="entry name" value="fruA"/>
    <property type="match status" value="1"/>
</dbReference>
<keyword evidence="8 12" id="KW-0812">Transmembrane</keyword>
<evidence type="ECO:0000256" key="5">
    <source>
        <dbReference type="ARBA" id="ARBA00022597"/>
    </source>
</evidence>
<dbReference type="eggNOG" id="COG1299">
    <property type="taxonomic scope" value="Bacteria"/>
</dbReference>
<dbReference type="GO" id="GO:0090563">
    <property type="term" value="F:protein-phosphocysteine-sugar phosphotransferase activity"/>
    <property type="evidence" value="ECO:0007669"/>
    <property type="project" value="TreeGrafter"/>
</dbReference>
<feature type="transmembrane region" description="Helical" evidence="12">
    <location>
        <begin position="353"/>
        <end position="371"/>
    </location>
</feature>
<dbReference type="InterPro" id="IPR013014">
    <property type="entry name" value="PTS_EIIC_2"/>
</dbReference>
<dbReference type="Pfam" id="PF02302">
    <property type="entry name" value="PTS_IIB"/>
    <property type="match status" value="1"/>
</dbReference>
<keyword evidence="11 12" id="KW-0472">Membrane</keyword>
<dbReference type="KEGG" id="mco:MCJ_005330"/>
<feature type="transmembrane region" description="Helical" evidence="12">
    <location>
        <begin position="607"/>
        <end position="631"/>
    </location>
</feature>
<dbReference type="InterPro" id="IPR004715">
    <property type="entry name" value="PTS_IIA_fruc"/>
</dbReference>
<dbReference type="Gene3D" id="3.40.930.10">
    <property type="entry name" value="Mannitol-specific EII, Chain A"/>
    <property type="match status" value="1"/>
</dbReference>
<feature type="transmembrane region" description="Helical" evidence="12">
    <location>
        <begin position="321"/>
        <end position="346"/>
    </location>
</feature>
<evidence type="ECO:0000256" key="8">
    <source>
        <dbReference type="ARBA" id="ARBA00022692"/>
    </source>
</evidence>
<gene>
    <name evidence="16" type="primary">fruA</name>
    <name evidence="16" type="ordered locus">MCJ_005330</name>
</gene>
<proteinExistence type="predicted"/>
<keyword evidence="3" id="KW-1003">Cell membrane</keyword>
<reference evidence="17" key="1">
    <citation type="journal article" date="2009" name="BMC Bioinformatics">
        <title>The Mycoplasma conjunctivae genome sequencing, annotation and analysis.</title>
        <authorList>
            <person name="Calderon-Copete S.P."/>
            <person name="Wigger G."/>
            <person name="Wunderlin C."/>
            <person name="Schmidheini T."/>
            <person name="Frey J."/>
            <person name="Quail M.A."/>
            <person name="Falquet L."/>
        </authorList>
    </citation>
    <scope>NUCLEOTIDE SEQUENCE [LARGE SCALE GENOMIC DNA]</scope>
    <source>
        <strain evidence="17">ATCC 25834 / NCTC 10147 / HRC/581</strain>
    </source>
</reference>
<dbReference type="PANTHER" id="PTHR30505">
    <property type="entry name" value="FRUCTOSE-LIKE PERMEASE"/>
    <property type="match status" value="1"/>
</dbReference>
<dbReference type="GO" id="GO:0005351">
    <property type="term" value="F:carbohydrate:proton symporter activity"/>
    <property type="evidence" value="ECO:0007669"/>
    <property type="project" value="InterPro"/>
</dbReference>
<dbReference type="CDD" id="cd00211">
    <property type="entry name" value="PTS_IIA_fru"/>
    <property type="match status" value="1"/>
</dbReference>
<dbReference type="eggNOG" id="COG1762">
    <property type="taxonomic scope" value="Bacteria"/>
</dbReference>
<keyword evidence="2" id="KW-0813">Transport</keyword>
<evidence type="ECO:0000256" key="1">
    <source>
        <dbReference type="ARBA" id="ARBA00004429"/>
    </source>
</evidence>
<feature type="transmembrane region" description="Helical" evidence="12">
    <location>
        <begin position="564"/>
        <end position="587"/>
    </location>
</feature>
<evidence type="ECO:0000313" key="17">
    <source>
        <dbReference type="Proteomes" id="UP000001491"/>
    </source>
</evidence>
<evidence type="ECO:0000256" key="4">
    <source>
        <dbReference type="ARBA" id="ARBA00022553"/>
    </source>
</evidence>
<dbReference type="GO" id="GO:0005886">
    <property type="term" value="C:plasma membrane"/>
    <property type="evidence" value="ECO:0007669"/>
    <property type="project" value="UniProtKB-SubCell"/>
</dbReference>
<evidence type="ECO:0000256" key="10">
    <source>
        <dbReference type="ARBA" id="ARBA00022989"/>
    </source>
</evidence>